<evidence type="ECO:0000256" key="1">
    <source>
        <dbReference type="ARBA" id="ARBA00001973"/>
    </source>
</evidence>
<protein>
    <recommendedName>
        <fullName evidence="15">lytic cellulose monooxygenase (C4-dehydrogenating)</fullName>
        <ecNumber evidence="15">1.14.99.56</ecNumber>
    </recommendedName>
</protein>
<keyword evidence="7" id="KW-0560">Oxidoreductase</keyword>
<feature type="signal peptide" evidence="17">
    <location>
        <begin position="1"/>
        <end position="21"/>
    </location>
</feature>
<dbReference type="InterPro" id="IPR049892">
    <property type="entry name" value="AA9"/>
</dbReference>
<keyword evidence="6" id="KW-0136">Cellulose degradation</keyword>
<dbReference type="Proteomes" id="UP000746612">
    <property type="component" value="Unassembled WGS sequence"/>
</dbReference>
<evidence type="ECO:0000256" key="3">
    <source>
        <dbReference type="ARBA" id="ARBA00022525"/>
    </source>
</evidence>
<feature type="compositionally biased region" description="Low complexity" evidence="16">
    <location>
        <begin position="268"/>
        <end position="324"/>
    </location>
</feature>
<dbReference type="GO" id="GO:0030248">
    <property type="term" value="F:cellulose binding"/>
    <property type="evidence" value="ECO:0007669"/>
    <property type="project" value="InterPro"/>
</dbReference>
<evidence type="ECO:0000256" key="10">
    <source>
        <dbReference type="ARBA" id="ARBA00023157"/>
    </source>
</evidence>
<feature type="domain" description="CBM1" evidence="18">
    <location>
        <begin position="332"/>
        <end position="368"/>
    </location>
</feature>
<evidence type="ECO:0000256" key="16">
    <source>
        <dbReference type="SAM" id="MobiDB-lite"/>
    </source>
</evidence>
<evidence type="ECO:0000256" key="13">
    <source>
        <dbReference type="ARBA" id="ARBA00044502"/>
    </source>
</evidence>
<keyword evidence="9" id="KW-0503">Monooxygenase</keyword>
<keyword evidence="10" id="KW-1015">Disulfide bond</keyword>
<evidence type="ECO:0000256" key="6">
    <source>
        <dbReference type="ARBA" id="ARBA00023001"/>
    </source>
</evidence>
<dbReference type="PROSITE" id="PS51164">
    <property type="entry name" value="CBM1_2"/>
    <property type="match status" value="1"/>
</dbReference>
<dbReference type="Pfam" id="PF03443">
    <property type="entry name" value="AA9"/>
    <property type="match status" value="1"/>
</dbReference>
<comment type="subcellular location">
    <subcellularLocation>
        <location evidence="2">Secreted</location>
    </subcellularLocation>
</comment>
<evidence type="ECO:0000259" key="18">
    <source>
        <dbReference type="PROSITE" id="PS51164"/>
    </source>
</evidence>
<feature type="compositionally biased region" description="Low complexity" evidence="16">
    <location>
        <begin position="252"/>
        <end position="261"/>
    </location>
</feature>
<evidence type="ECO:0000313" key="20">
    <source>
        <dbReference type="EMBL" id="VIO64447.1"/>
    </source>
</evidence>
<evidence type="ECO:0000256" key="8">
    <source>
        <dbReference type="ARBA" id="ARBA00023008"/>
    </source>
</evidence>
<comment type="cofactor">
    <cofactor evidence="1">
        <name>Cu(2+)</name>
        <dbReference type="ChEBI" id="CHEBI:29036"/>
    </cofactor>
</comment>
<evidence type="ECO:0000256" key="17">
    <source>
        <dbReference type="SAM" id="SignalP"/>
    </source>
</evidence>
<comment type="catalytic activity">
    <reaction evidence="14">
        <text>[(1-&gt;4)-beta-D-glucosyl]n+m + reduced acceptor + O2 = 4-dehydro-beta-D-glucosyl-[(1-&gt;4)-beta-D-glucosyl]n-1 + [(1-&gt;4)-beta-D-glucosyl]m + acceptor + H2O.</text>
        <dbReference type="EC" id="1.14.99.56"/>
    </reaction>
</comment>
<dbReference type="InterPro" id="IPR005103">
    <property type="entry name" value="AA9_LPMO"/>
</dbReference>
<evidence type="ECO:0000256" key="4">
    <source>
        <dbReference type="ARBA" id="ARBA00022723"/>
    </source>
</evidence>
<dbReference type="InterPro" id="IPR035971">
    <property type="entry name" value="CBD_sf"/>
</dbReference>
<keyword evidence="4" id="KW-0479">Metal-binding</keyword>
<dbReference type="PANTHER" id="PTHR33353">
    <property type="entry name" value="PUTATIVE (AFU_ORTHOLOGUE AFUA_1G12560)-RELATED"/>
    <property type="match status" value="1"/>
</dbReference>
<evidence type="ECO:0000256" key="12">
    <source>
        <dbReference type="ARBA" id="ARBA00023326"/>
    </source>
</evidence>
<keyword evidence="11" id="KW-0119">Carbohydrate metabolism</keyword>
<evidence type="ECO:0000256" key="9">
    <source>
        <dbReference type="ARBA" id="ARBA00023033"/>
    </source>
</evidence>
<dbReference type="GO" id="GO:0004497">
    <property type="term" value="F:monooxygenase activity"/>
    <property type="evidence" value="ECO:0007669"/>
    <property type="project" value="UniProtKB-KW"/>
</dbReference>
<comment type="similarity">
    <text evidence="13">Belongs to the polysaccharide monooxygenase AA9 family.</text>
</comment>
<reference evidence="19" key="2">
    <citation type="submission" date="2021-03" db="EMBL/GenBank/DDBJ databases">
        <authorList>
            <person name="Alouane T."/>
            <person name="Langin T."/>
            <person name="Bonhomme L."/>
        </authorList>
    </citation>
    <scope>NUCLEOTIDE SEQUENCE</scope>
    <source>
        <strain evidence="19">MDC_Fg202</strain>
    </source>
</reference>
<dbReference type="CDD" id="cd21175">
    <property type="entry name" value="LPMO_AA9"/>
    <property type="match status" value="1"/>
</dbReference>
<feature type="chain" id="PRO_5041126879" description="lytic cellulose monooxygenase (C4-dehydrogenating)" evidence="17">
    <location>
        <begin position="22"/>
        <end position="820"/>
    </location>
</feature>
<evidence type="ECO:0000313" key="19">
    <source>
        <dbReference type="EMBL" id="CAG1979169.1"/>
    </source>
</evidence>
<dbReference type="AlphaFoldDB" id="A0A4E9EQ07"/>
<keyword evidence="8" id="KW-0186">Copper</keyword>
<evidence type="ECO:0000256" key="14">
    <source>
        <dbReference type="ARBA" id="ARBA00045077"/>
    </source>
</evidence>
<evidence type="ECO:0000256" key="5">
    <source>
        <dbReference type="ARBA" id="ARBA00022729"/>
    </source>
</evidence>
<dbReference type="GO" id="GO:0005576">
    <property type="term" value="C:extracellular region"/>
    <property type="evidence" value="ECO:0007669"/>
    <property type="project" value="UniProtKB-SubCell"/>
</dbReference>
<dbReference type="PANTHER" id="PTHR33353:SF36">
    <property type="entry name" value="ENDO-BETA-1,4-GLUCANASE D"/>
    <property type="match status" value="1"/>
</dbReference>
<dbReference type="Gene3D" id="2.70.50.70">
    <property type="match status" value="1"/>
</dbReference>
<gene>
    <name evidence="20" type="ORF">FUG_LOCUS562592</name>
    <name evidence="19" type="ORF">MDCFG202_LOCUS185334</name>
</gene>
<proteinExistence type="inferred from homology"/>
<dbReference type="GO" id="GO:0046872">
    <property type="term" value="F:metal ion binding"/>
    <property type="evidence" value="ECO:0007669"/>
    <property type="project" value="UniProtKB-KW"/>
</dbReference>
<dbReference type="EC" id="1.14.99.56" evidence="15"/>
<organism evidence="20">
    <name type="scientific">Gibberella zeae</name>
    <name type="common">Wheat head blight fungus</name>
    <name type="synonym">Fusarium graminearum</name>
    <dbReference type="NCBI Taxonomy" id="5518"/>
    <lineage>
        <taxon>Eukaryota</taxon>
        <taxon>Fungi</taxon>
        <taxon>Dikarya</taxon>
        <taxon>Ascomycota</taxon>
        <taxon>Pezizomycotina</taxon>
        <taxon>Sordariomycetes</taxon>
        <taxon>Hypocreomycetidae</taxon>
        <taxon>Hypocreales</taxon>
        <taxon>Nectriaceae</taxon>
        <taxon>Fusarium</taxon>
    </lineage>
</organism>
<accession>A0A4E9EQ07</accession>
<dbReference type="EMBL" id="CAAKMV010000196">
    <property type="protein sequence ID" value="VIO64447.1"/>
    <property type="molecule type" value="Genomic_DNA"/>
</dbReference>
<name>A0A4E9EQ07_GIBZA</name>
<feature type="region of interest" description="Disordered" evidence="16">
    <location>
        <begin position="242"/>
        <end position="325"/>
    </location>
</feature>
<dbReference type="Pfam" id="PF00734">
    <property type="entry name" value="CBM_1"/>
    <property type="match status" value="1"/>
</dbReference>
<evidence type="ECO:0000256" key="7">
    <source>
        <dbReference type="ARBA" id="ARBA00023002"/>
    </source>
</evidence>
<dbReference type="SMART" id="SM00236">
    <property type="entry name" value="fCBD"/>
    <property type="match status" value="1"/>
</dbReference>
<evidence type="ECO:0000256" key="11">
    <source>
        <dbReference type="ARBA" id="ARBA00023277"/>
    </source>
</evidence>
<reference evidence="20" key="1">
    <citation type="submission" date="2019-04" db="EMBL/GenBank/DDBJ databases">
        <authorList>
            <person name="Melise S."/>
            <person name="Noan J."/>
            <person name="Okalmin O."/>
        </authorList>
    </citation>
    <scope>NUCLEOTIDE SEQUENCE</scope>
    <source>
        <strain evidence="20">FN9</strain>
    </source>
</reference>
<keyword evidence="3" id="KW-0964">Secreted</keyword>
<keyword evidence="5 17" id="KW-0732">Signal</keyword>
<keyword evidence="12" id="KW-0624">Polysaccharide degradation</keyword>
<dbReference type="EMBL" id="CAJPIJ010000112">
    <property type="protein sequence ID" value="CAG1979169.1"/>
    <property type="molecule type" value="Genomic_DNA"/>
</dbReference>
<evidence type="ECO:0000256" key="15">
    <source>
        <dbReference type="ARBA" id="ARBA00047174"/>
    </source>
</evidence>
<dbReference type="SUPFAM" id="SSF57180">
    <property type="entry name" value="Cellulose-binding domain"/>
    <property type="match status" value="1"/>
</dbReference>
<dbReference type="InterPro" id="IPR000254">
    <property type="entry name" value="CBD"/>
</dbReference>
<sequence length="820" mass="89617">MASFKTSSLFAITTLVVQVAAHGHVDWIITNGVAYRGNPTQFPVAGWITGATDNGYVEPNSFSDPDIICHRAARNARGHIAVSAGDKISLKWNDWPSSHKGPVIDYLAKCPGNCQDADKNDLEFFKIGEEGLIDLSKDSGHWASDVLISNGNSWTLQIPSALASGNYVLRHEIIALHGAGQRNGAQNYPQCFNIKVTEGGNVLPEGVKGTALYKSDDPGILFDLYVPRGSLSYDIPGPTLVPGLPSSVEQRTTTATATSSAKIPGQQTTSSSSSSSLSSSSSSSSASTATPGNSSSSSSSSSTGSQGTTLITTTTSKSDSTPTGDIMCGPVHGLAKYSQCGGKNYVGQTVCAWGATCQVVNEYYWQSYKMVGVPTSRGCGNCRKAKKKAWPSCVPSQDTLLTFTSVTWHSRHAGAVREYAKAVQGAEFHQYNPVTAPKTTPSNETTKLAAEFVDLIGITDERYSFEIYGPRFFKTLPQRFGSHPVLDDMTSAVIASFQSVRLRKQSSPRALSLFGKALRSLQECLNDPKQPVTFKLELVIMVMLCQLWIDNKSSNKHRGIIAHLLEEAVTQRQIIDSNDLRGFCLQGVYAALSDPNVELGSWYWDVALQDPTQARPHHYEQGLYCFELCAIGDLPVFLRDPERYLYQLKCYWNTLSTERPMMRHKYEMAIPMALAPNATFLSRLKAIEYASGHAILLIQAALIGPTIKPFGVLPAYTEKSHQICDEAITLAQQCQAFRPCGSSWAAELLKMVWAALDDGYRNEELEELMDRYAEDVQGADYLGEAKNMRNRFDRLGWSNNQRFLTAAKDGQDASPPCVIL</sequence>
<evidence type="ECO:0000256" key="2">
    <source>
        <dbReference type="ARBA" id="ARBA00004613"/>
    </source>
</evidence>
<dbReference type="GO" id="GO:0030245">
    <property type="term" value="P:cellulose catabolic process"/>
    <property type="evidence" value="ECO:0007669"/>
    <property type="project" value="UniProtKB-KW"/>
</dbReference>